<comment type="caution">
    <text evidence="9">The sequence shown here is derived from an EMBL/GenBank/DDBJ whole genome shotgun (WGS) entry which is preliminary data.</text>
</comment>
<evidence type="ECO:0000313" key="10">
    <source>
        <dbReference type="Proteomes" id="UP000315440"/>
    </source>
</evidence>
<dbReference type="PROSITE" id="PS00107">
    <property type="entry name" value="PROTEIN_KINASE_ATP"/>
    <property type="match status" value="1"/>
</dbReference>
<feature type="transmembrane region" description="Helical" evidence="7">
    <location>
        <begin position="481"/>
        <end position="504"/>
    </location>
</feature>
<evidence type="ECO:0000259" key="8">
    <source>
        <dbReference type="PROSITE" id="PS50011"/>
    </source>
</evidence>
<feature type="transmembrane region" description="Helical" evidence="7">
    <location>
        <begin position="639"/>
        <end position="658"/>
    </location>
</feature>
<dbReference type="Gene3D" id="1.10.510.10">
    <property type="entry name" value="Transferase(Phosphotransferase) domain 1"/>
    <property type="match status" value="1"/>
</dbReference>
<dbReference type="Proteomes" id="UP000315440">
    <property type="component" value="Unassembled WGS sequence"/>
</dbReference>
<keyword evidence="7" id="KW-0812">Transmembrane</keyword>
<sequence length="695" mass="74989">MLATLRKKAELMKPSPPATPDDPPGADAAVGRSVDGAGSGPTGRFLYASGARPLEGYTIKRGVGRGGFGEVYFAQSDAGKEVALKLIRRNLDVELRGVRHCLNLKHPNLVSLYDIRTDSSGDEWVVMEYVSGESLEQLLDRYPHGLPVEQAVAWMRSIARGVAYLHDSGIVHRDLKPGNLFLDKSNLAEDPLPGVVKLGDYGLSKFISCSRRSGQTESVGTVHYMAPEIANGRYGQEIDTYALGVIFYEMLTGSVPFEGESVGEVLMKHLTAEPDLGKLAEPFRTIVSKALAKDPTQRFGSVGELIAMLPGSAPAAAAAPEPMVPLTPSAADDDGVWRPVSTPPHVPQPSQLEPEPLWQGIKDLSHGVSQGWRDWGAPPLAKAILLLTAMTFAVLSSGAWLMALVPIVPLYAIYYMVWDTFIRRRGPVAPPKPTAAATQSSPPTVQLNAEQRRVRRTRTHWRVLARKQLAERSAWTASRELVGSMLVAATICGIAASTAAATMAEAYRADPIALGLWLGVTATLASWGVLAVNAYAETRFEDHAPVRGMLAVVGAGVGLAAWALGGVLMQGAPLDDGWAIEFFDSLIGHTNLKWGDDLNEPGDQQLVSPPAVVSAVYFAALMFACRWQRLANFTRRKRIAFWPIVGCLAWAWGLHLFAWYPQPAALIIAATAALAIQASSHWLPPSKRTELARGV</sequence>
<protein>
    <submittedName>
        <fullName evidence="9">Serine/threonine-protein kinase StkP</fullName>
        <ecNumber evidence="9">2.7.11.1</ecNumber>
    </submittedName>
</protein>
<evidence type="ECO:0000256" key="1">
    <source>
        <dbReference type="ARBA" id="ARBA00022679"/>
    </source>
</evidence>
<dbReference type="PROSITE" id="PS00108">
    <property type="entry name" value="PROTEIN_KINASE_ST"/>
    <property type="match status" value="1"/>
</dbReference>
<dbReference type="RefSeq" id="WP_146400264.1">
    <property type="nucleotide sequence ID" value="NZ_SJPQ01000002.1"/>
</dbReference>
<feature type="binding site" evidence="5">
    <location>
        <position position="85"/>
    </location>
    <ligand>
        <name>ATP</name>
        <dbReference type="ChEBI" id="CHEBI:30616"/>
    </ligand>
</feature>
<evidence type="ECO:0000256" key="4">
    <source>
        <dbReference type="ARBA" id="ARBA00022840"/>
    </source>
</evidence>
<keyword evidence="4 5" id="KW-0067">ATP-binding</keyword>
<feature type="region of interest" description="Disordered" evidence="6">
    <location>
        <begin position="1"/>
        <end position="37"/>
    </location>
</feature>
<feature type="transmembrane region" description="Helical" evidence="7">
    <location>
        <begin position="606"/>
        <end position="627"/>
    </location>
</feature>
<feature type="transmembrane region" description="Helical" evidence="7">
    <location>
        <begin position="516"/>
        <end position="536"/>
    </location>
</feature>
<accession>A0A5C5ZMZ7</accession>
<dbReference type="Pfam" id="PF00069">
    <property type="entry name" value="Pkinase"/>
    <property type="match status" value="1"/>
</dbReference>
<gene>
    <name evidence="9" type="primary">stkP_2</name>
    <name evidence="9" type="ORF">Mal64_23400</name>
</gene>
<feature type="transmembrane region" description="Helical" evidence="7">
    <location>
        <begin position="664"/>
        <end position="683"/>
    </location>
</feature>
<dbReference type="EMBL" id="SJPQ01000002">
    <property type="protein sequence ID" value="TWT88852.1"/>
    <property type="molecule type" value="Genomic_DNA"/>
</dbReference>
<dbReference type="OrthoDB" id="6111975at2"/>
<keyword evidence="1 9" id="KW-0808">Transferase</keyword>
<dbReference type="SUPFAM" id="SSF56112">
    <property type="entry name" value="Protein kinase-like (PK-like)"/>
    <property type="match status" value="1"/>
</dbReference>
<feature type="transmembrane region" description="Helical" evidence="7">
    <location>
        <begin position="548"/>
        <end position="569"/>
    </location>
</feature>
<evidence type="ECO:0000256" key="7">
    <source>
        <dbReference type="SAM" id="Phobius"/>
    </source>
</evidence>
<feature type="transmembrane region" description="Helical" evidence="7">
    <location>
        <begin position="384"/>
        <end position="417"/>
    </location>
</feature>
<feature type="domain" description="Protein kinase" evidence="8">
    <location>
        <begin position="57"/>
        <end position="324"/>
    </location>
</feature>
<keyword evidence="10" id="KW-1185">Reference proteome</keyword>
<organism evidence="9 10">
    <name type="scientific">Pseudobythopirellula maris</name>
    <dbReference type="NCBI Taxonomy" id="2527991"/>
    <lineage>
        <taxon>Bacteria</taxon>
        <taxon>Pseudomonadati</taxon>
        <taxon>Planctomycetota</taxon>
        <taxon>Planctomycetia</taxon>
        <taxon>Pirellulales</taxon>
        <taxon>Lacipirellulaceae</taxon>
        <taxon>Pseudobythopirellula</taxon>
    </lineage>
</organism>
<reference evidence="9 10" key="1">
    <citation type="submission" date="2019-02" db="EMBL/GenBank/DDBJ databases">
        <title>Deep-cultivation of Planctomycetes and their phenomic and genomic characterization uncovers novel biology.</title>
        <authorList>
            <person name="Wiegand S."/>
            <person name="Jogler M."/>
            <person name="Boedeker C."/>
            <person name="Pinto D."/>
            <person name="Vollmers J."/>
            <person name="Rivas-Marin E."/>
            <person name="Kohn T."/>
            <person name="Peeters S.H."/>
            <person name="Heuer A."/>
            <person name="Rast P."/>
            <person name="Oberbeckmann S."/>
            <person name="Bunk B."/>
            <person name="Jeske O."/>
            <person name="Meyerdierks A."/>
            <person name="Storesund J.E."/>
            <person name="Kallscheuer N."/>
            <person name="Luecker S."/>
            <person name="Lage O.M."/>
            <person name="Pohl T."/>
            <person name="Merkel B.J."/>
            <person name="Hornburger P."/>
            <person name="Mueller R.-W."/>
            <person name="Bruemmer F."/>
            <person name="Labrenz M."/>
            <person name="Spormann A.M."/>
            <person name="Op Den Camp H."/>
            <person name="Overmann J."/>
            <person name="Amann R."/>
            <person name="Jetten M.S.M."/>
            <person name="Mascher T."/>
            <person name="Medema M.H."/>
            <person name="Devos D.P."/>
            <person name="Kaster A.-K."/>
            <person name="Ovreas L."/>
            <person name="Rohde M."/>
            <person name="Galperin M.Y."/>
            <person name="Jogler C."/>
        </authorList>
    </citation>
    <scope>NUCLEOTIDE SEQUENCE [LARGE SCALE GENOMIC DNA]</scope>
    <source>
        <strain evidence="9 10">Mal64</strain>
    </source>
</reference>
<dbReference type="GO" id="GO:0005524">
    <property type="term" value="F:ATP binding"/>
    <property type="evidence" value="ECO:0007669"/>
    <property type="project" value="UniProtKB-UniRule"/>
</dbReference>
<proteinExistence type="predicted"/>
<feature type="compositionally biased region" description="Low complexity" evidence="6">
    <location>
        <begin position="434"/>
        <end position="445"/>
    </location>
</feature>
<dbReference type="InterPro" id="IPR011009">
    <property type="entry name" value="Kinase-like_dom_sf"/>
</dbReference>
<keyword evidence="7" id="KW-0472">Membrane</keyword>
<dbReference type="InterPro" id="IPR000719">
    <property type="entry name" value="Prot_kinase_dom"/>
</dbReference>
<evidence type="ECO:0000256" key="6">
    <source>
        <dbReference type="SAM" id="MobiDB-lite"/>
    </source>
</evidence>
<feature type="region of interest" description="Disordered" evidence="6">
    <location>
        <begin position="429"/>
        <end position="451"/>
    </location>
</feature>
<dbReference type="PROSITE" id="PS50011">
    <property type="entry name" value="PROTEIN_KINASE_DOM"/>
    <property type="match status" value="1"/>
</dbReference>
<evidence type="ECO:0000256" key="5">
    <source>
        <dbReference type="PROSITE-ProRule" id="PRU10141"/>
    </source>
</evidence>
<dbReference type="EC" id="2.7.11.1" evidence="9"/>
<evidence type="ECO:0000256" key="2">
    <source>
        <dbReference type="ARBA" id="ARBA00022741"/>
    </source>
</evidence>
<evidence type="ECO:0000313" key="9">
    <source>
        <dbReference type="EMBL" id="TWT88852.1"/>
    </source>
</evidence>
<dbReference type="InterPro" id="IPR017441">
    <property type="entry name" value="Protein_kinase_ATP_BS"/>
</dbReference>
<keyword evidence="7" id="KW-1133">Transmembrane helix</keyword>
<dbReference type="InterPro" id="IPR008271">
    <property type="entry name" value="Ser/Thr_kinase_AS"/>
</dbReference>
<dbReference type="PANTHER" id="PTHR43289">
    <property type="entry name" value="MITOGEN-ACTIVATED PROTEIN KINASE KINASE KINASE 20-RELATED"/>
    <property type="match status" value="1"/>
</dbReference>
<name>A0A5C5ZMZ7_9BACT</name>
<feature type="compositionally biased region" description="Pro residues" evidence="6">
    <location>
        <begin position="14"/>
        <end position="23"/>
    </location>
</feature>
<keyword evidence="3 9" id="KW-0418">Kinase</keyword>
<dbReference type="CDD" id="cd14014">
    <property type="entry name" value="STKc_PknB_like"/>
    <property type="match status" value="1"/>
</dbReference>
<dbReference type="PANTHER" id="PTHR43289:SF6">
    <property type="entry name" value="SERINE_THREONINE-PROTEIN KINASE NEKL-3"/>
    <property type="match status" value="1"/>
</dbReference>
<dbReference type="GO" id="GO:0004674">
    <property type="term" value="F:protein serine/threonine kinase activity"/>
    <property type="evidence" value="ECO:0007669"/>
    <property type="project" value="UniProtKB-EC"/>
</dbReference>
<dbReference type="AlphaFoldDB" id="A0A5C5ZMZ7"/>
<keyword evidence="2 5" id="KW-0547">Nucleotide-binding</keyword>
<dbReference type="SMART" id="SM00220">
    <property type="entry name" value="S_TKc"/>
    <property type="match status" value="1"/>
</dbReference>
<evidence type="ECO:0000256" key="3">
    <source>
        <dbReference type="ARBA" id="ARBA00022777"/>
    </source>
</evidence>